<keyword evidence="2" id="KW-1185">Reference proteome</keyword>
<reference evidence="1 2" key="1">
    <citation type="submission" date="2016-10" db="EMBL/GenBank/DDBJ databases">
        <authorList>
            <person name="de Groot N.N."/>
        </authorList>
    </citation>
    <scope>NUCLEOTIDE SEQUENCE [LARGE SCALE GENOMIC DNA]</scope>
    <source>
        <strain evidence="1 2">DSM 23553</strain>
    </source>
</reference>
<organism evidence="1 2">
    <name type="scientific">Salinimicrobium catena</name>
    <dbReference type="NCBI Taxonomy" id="390640"/>
    <lineage>
        <taxon>Bacteria</taxon>
        <taxon>Pseudomonadati</taxon>
        <taxon>Bacteroidota</taxon>
        <taxon>Flavobacteriia</taxon>
        <taxon>Flavobacteriales</taxon>
        <taxon>Flavobacteriaceae</taxon>
        <taxon>Salinimicrobium</taxon>
    </lineage>
</organism>
<accession>A0A1H5IK82</accession>
<dbReference type="Proteomes" id="UP000199448">
    <property type="component" value="Unassembled WGS sequence"/>
</dbReference>
<name>A0A1H5IK82_9FLAO</name>
<evidence type="ECO:0000313" key="2">
    <source>
        <dbReference type="Proteomes" id="UP000199448"/>
    </source>
</evidence>
<proteinExistence type="predicted"/>
<gene>
    <name evidence="1" type="ORF">SAMN04488034_101455</name>
</gene>
<dbReference type="AlphaFoldDB" id="A0A1H5IK82"/>
<dbReference type="EMBL" id="FNUG01000001">
    <property type="protein sequence ID" value="SEE40622.1"/>
    <property type="molecule type" value="Genomic_DNA"/>
</dbReference>
<evidence type="ECO:0000313" key="1">
    <source>
        <dbReference type="EMBL" id="SEE40622.1"/>
    </source>
</evidence>
<protein>
    <submittedName>
        <fullName evidence="1">Uncharacterized protein</fullName>
    </submittedName>
</protein>
<dbReference type="STRING" id="390640.SAMN04488034_101455"/>
<sequence>MIFVLIFLVGVLSFVASINHSLNNPEFSSCKDFMKEENSADYSLTK</sequence>